<dbReference type="GO" id="GO:0003839">
    <property type="term" value="F:gamma-glutamylcyclotransferase activity"/>
    <property type="evidence" value="ECO:0007669"/>
    <property type="project" value="InterPro"/>
</dbReference>
<dbReference type="AlphaFoldDB" id="A0A7X0LU02"/>
<protein>
    <submittedName>
        <fullName evidence="4">Gamma-glutamylcyclotransferase (GGCT)/AIG2-like uncharacterized protein YtfP</fullName>
    </submittedName>
</protein>
<proteinExistence type="predicted"/>
<evidence type="ECO:0000259" key="3">
    <source>
        <dbReference type="Pfam" id="PF06094"/>
    </source>
</evidence>
<dbReference type="SUPFAM" id="SSF110857">
    <property type="entry name" value="Gamma-glutamyl cyclotransferase-like"/>
    <property type="match status" value="2"/>
</dbReference>
<name>A0A7X0LU02_9BACI</name>
<reference evidence="4 5" key="1">
    <citation type="submission" date="2020-08" db="EMBL/GenBank/DDBJ databases">
        <title>Genomic Encyclopedia of Type Strains, Phase IV (KMG-IV): sequencing the most valuable type-strain genomes for metagenomic binning, comparative biology and taxonomic classification.</title>
        <authorList>
            <person name="Goeker M."/>
        </authorList>
    </citation>
    <scope>NUCLEOTIDE SEQUENCE [LARGE SCALE GENOMIC DNA]</scope>
    <source>
        <strain evidence="4 5">DSM 5391</strain>
    </source>
</reference>
<evidence type="ECO:0000256" key="1">
    <source>
        <dbReference type="ARBA" id="ARBA00023239"/>
    </source>
</evidence>
<evidence type="ECO:0000313" key="5">
    <source>
        <dbReference type="Proteomes" id="UP000531594"/>
    </source>
</evidence>
<dbReference type="Pfam" id="PF06094">
    <property type="entry name" value="GGACT"/>
    <property type="match status" value="1"/>
</dbReference>
<dbReference type="GO" id="GO:0016740">
    <property type="term" value="F:transferase activity"/>
    <property type="evidence" value="ECO:0007669"/>
    <property type="project" value="UniProtKB-KW"/>
</dbReference>
<dbReference type="Proteomes" id="UP000531594">
    <property type="component" value="Unassembled WGS sequence"/>
</dbReference>
<feature type="active site" description="Proton acceptor" evidence="2">
    <location>
        <position position="213"/>
    </location>
</feature>
<feature type="domain" description="Gamma-glutamylcyclotransferase AIG2-like" evidence="3">
    <location>
        <begin position="7"/>
        <end position="125"/>
    </location>
</feature>
<dbReference type="InterPro" id="IPR013024">
    <property type="entry name" value="GGCT-like"/>
</dbReference>
<dbReference type="RefSeq" id="WP_184522497.1">
    <property type="nucleotide sequence ID" value="NZ_JACHGK010000001.1"/>
</dbReference>
<dbReference type="InterPro" id="IPR017939">
    <property type="entry name" value="G-Glutamylcylcotransferase"/>
</dbReference>
<evidence type="ECO:0000313" key="4">
    <source>
        <dbReference type="EMBL" id="MBB6443950.1"/>
    </source>
</evidence>
<gene>
    <name evidence="4" type="ORF">HNR53_000538</name>
</gene>
<keyword evidence="1" id="KW-0456">Lyase</keyword>
<comment type="caution">
    <text evidence="4">The sequence shown here is derived from an EMBL/GenBank/DDBJ whole genome shotgun (WGS) entry which is preliminary data.</text>
</comment>
<dbReference type="PANTHER" id="PTHR12935">
    <property type="entry name" value="GAMMA-GLUTAMYLCYCLOTRANSFERASE"/>
    <property type="match status" value="1"/>
</dbReference>
<keyword evidence="4" id="KW-0808">Transferase</keyword>
<dbReference type="InterPro" id="IPR009288">
    <property type="entry name" value="AIG2-like_dom"/>
</dbReference>
<dbReference type="Pfam" id="PF13772">
    <property type="entry name" value="AIG2_2"/>
    <property type="match status" value="1"/>
</dbReference>
<evidence type="ECO:0000256" key="2">
    <source>
        <dbReference type="PIRSR" id="PIRSR617939-1"/>
    </source>
</evidence>
<dbReference type="PANTHER" id="PTHR12935:SF0">
    <property type="entry name" value="GAMMA-GLUTAMYLCYCLOTRANSFERASE"/>
    <property type="match status" value="1"/>
</dbReference>
<dbReference type="InterPro" id="IPR036568">
    <property type="entry name" value="GGCT-like_sf"/>
</dbReference>
<keyword evidence="5" id="KW-1185">Reference proteome</keyword>
<sequence length="287" mass="33097">MENCHLVFVYGTLRKFQNHSHLLDTAVLVASQCWTSGKLYDSSYGYPFMVQANDRVYGELYQLDSEQLKMVDDLEDYQGPGQDNLYERVEQTIFSDSGTWQAFVYVLPKSKNKDSLSLIKEGDWSVYRLLKDHDRLLYFAYGSCMDMQSFKKAKKEHYFQQVIGRGILDGFTLRYTRVLSDGGRADIVEEGGKVEGKVYQISSQAVSYLHEREGVKYNSYRPAIVPVKLDNHMIKEALTYIVVKKEREVAPPVYYMDSILRGGTGFLSPAYLNKLKEQYKLLLNNKV</sequence>
<dbReference type="EMBL" id="JACHGK010000001">
    <property type="protein sequence ID" value="MBB6443950.1"/>
    <property type="molecule type" value="Genomic_DNA"/>
</dbReference>
<organism evidence="4 5">
    <name type="scientific">Bacillus benzoevorans</name>
    <dbReference type="NCBI Taxonomy" id="1456"/>
    <lineage>
        <taxon>Bacteria</taxon>
        <taxon>Bacillati</taxon>
        <taxon>Bacillota</taxon>
        <taxon>Bacilli</taxon>
        <taxon>Bacillales</taxon>
        <taxon>Bacillaceae</taxon>
        <taxon>Bacillus</taxon>
    </lineage>
</organism>
<dbReference type="CDD" id="cd06661">
    <property type="entry name" value="GGCT_like"/>
    <property type="match status" value="2"/>
</dbReference>
<dbReference type="Gene3D" id="3.10.490.10">
    <property type="entry name" value="Gamma-glutamyl cyclotransferase-like"/>
    <property type="match status" value="2"/>
</dbReference>
<accession>A0A7X0LU02</accession>